<evidence type="ECO:0000256" key="2">
    <source>
        <dbReference type="SAM" id="SignalP"/>
    </source>
</evidence>
<keyword evidence="1" id="KW-1133">Transmembrane helix</keyword>
<dbReference type="EMBL" id="JARAKF010000001">
    <property type="protein sequence ID" value="MDU8997697.1"/>
    <property type="molecule type" value="Genomic_DNA"/>
</dbReference>
<accession>A0ABU3UUU9</accession>
<reference evidence="3 4" key="1">
    <citation type="submission" date="2023-02" db="EMBL/GenBank/DDBJ databases">
        <authorList>
            <person name="Maleckis M."/>
        </authorList>
    </citation>
    <scope>NUCLEOTIDE SEQUENCE [LARGE SCALE GENOMIC DNA]</scope>
    <source>
        <strain evidence="3 4">P8-A2</strain>
    </source>
</reference>
<dbReference type="RefSeq" id="WP_205522250.1">
    <property type="nucleotide sequence ID" value="NZ_CP107955.1"/>
</dbReference>
<feature type="signal peptide" evidence="2">
    <location>
        <begin position="1"/>
        <end position="25"/>
    </location>
</feature>
<keyword evidence="2" id="KW-0732">Signal</keyword>
<gene>
    <name evidence="3" type="ORF">PU648_36210</name>
</gene>
<dbReference type="Proteomes" id="UP001257627">
    <property type="component" value="Unassembled WGS sequence"/>
</dbReference>
<comment type="caution">
    <text evidence="3">The sequence shown here is derived from an EMBL/GenBank/DDBJ whole genome shotgun (WGS) entry which is preliminary data.</text>
</comment>
<keyword evidence="1" id="KW-0812">Transmembrane</keyword>
<organism evidence="3 4">
    <name type="scientific">Streptomyces mirabilis</name>
    <dbReference type="NCBI Taxonomy" id="68239"/>
    <lineage>
        <taxon>Bacteria</taxon>
        <taxon>Bacillati</taxon>
        <taxon>Actinomycetota</taxon>
        <taxon>Actinomycetes</taxon>
        <taxon>Kitasatosporales</taxon>
        <taxon>Streptomycetaceae</taxon>
        <taxon>Streptomyces</taxon>
    </lineage>
</organism>
<evidence type="ECO:0000313" key="3">
    <source>
        <dbReference type="EMBL" id="MDU8997697.1"/>
    </source>
</evidence>
<keyword evidence="4" id="KW-1185">Reference proteome</keyword>
<evidence type="ECO:0000256" key="1">
    <source>
        <dbReference type="SAM" id="Phobius"/>
    </source>
</evidence>
<feature type="transmembrane region" description="Helical" evidence="1">
    <location>
        <begin position="318"/>
        <end position="338"/>
    </location>
</feature>
<proteinExistence type="predicted"/>
<name>A0ABU3UUU9_9ACTN</name>
<evidence type="ECO:0000313" key="4">
    <source>
        <dbReference type="Proteomes" id="UP001257627"/>
    </source>
</evidence>
<feature type="chain" id="PRO_5047179913" evidence="2">
    <location>
        <begin position="26"/>
        <end position="342"/>
    </location>
</feature>
<sequence>MKGARRYWVLLLVLAFVQAAGVMPAAGHGAPGVSSPQDPAAGRIISIKLLDAPESRRVDPRAQAYIVDHVAPGSTIERRVEVTNESSTPMHVNVYAAAATIAKGEFTFAPERTSNELTGWTSLDTADLELAASETARVRTTIRVPRDAAAGERYGVIWAQTGTATDRTHNVAMLGRVGVRMYIDVGPGGEPPSDFKIERLYPTRARDGRGEVRARIHNTGGRALDISGALSLFDGSAGLRAGPFSAKTGTTLAPGDLAEAVVPLDARLPDGPWTAKLTLKSGLVEHTTRATITFPTTPGSAGAVAASVAQQGHFPTPVVAGLSALVLTALCLLLSTFLRRRR</sequence>
<protein>
    <submittedName>
        <fullName evidence="3">Peptidase</fullName>
    </submittedName>
</protein>
<keyword evidence="1" id="KW-0472">Membrane</keyword>